<protein>
    <recommendedName>
        <fullName evidence="2">Porin domain-containing protein</fullName>
    </recommendedName>
</protein>
<proteinExistence type="predicted"/>
<dbReference type="SUPFAM" id="SSF56935">
    <property type="entry name" value="Porins"/>
    <property type="match status" value="1"/>
</dbReference>
<organism evidence="1">
    <name type="scientific">bioreactor metagenome</name>
    <dbReference type="NCBI Taxonomy" id="1076179"/>
    <lineage>
        <taxon>unclassified sequences</taxon>
        <taxon>metagenomes</taxon>
        <taxon>ecological metagenomes</taxon>
    </lineage>
</organism>
<reference evidence="1" key="1">
    <citation type="submission" date="2019-08" db="EMBL/GenBank/DDBJ databases">
        <authorList>
            <person name="Kucharzyk K."/>
            <person name="Murdoch R.W."/>
            <person name="Higgins S."/>
            <person name="Loffler F."/>
        </authorList>
    </citation>
    <scope>NUCLEOTIDE SEQUENCE</scope>
</reference>
<evidence type="ECO:0000313" key="1">
    <source>
        <dbReference type="EMBL" id="MPL73418.1"/>
    </source>
</evidence>
<comment type="caution">
    <text evidence="1">The sequence shown here is derived from an EMBL/GenBank/DDBJ whole genome shotgun (WGS) entry which is preliminary data.</text>
</comment>
<dbReference type="EMBL" id="VSSQ01000072">
    <property type="protein sequence ID" value="MPL73418.1"/>
    <property type="molecule type" value="Genomic_DNA"/>
</dbReference>
<accession>A0A644U2D4</accession>
<evidence type="ECO:0008006" key="2">
    <source>
        <dbReference type="Google" id="ProtNLM"/>
    </source>
</evidence>
<dbReference type="AlphaFoldDB" id="A0A644U2D4"/>
<name>A0A644U2D4_9ZZZZ</name>
<gene>
    <name evidence="1" type="ORF">SDC9_19218</name>
</gene>
<sequence>MHRFLSKKNYLDVRKIGTLLLLINLLPLFSFSQDINPKVRLKFDTRFDFETWVPTNKDSNTVSSINGKYFNIIVDGEINEKFSYNYRQRFSMNAVDNFQLAAKENMSNFHSIDWAYLNYKINEAFTLSAGKQVVMIGGWEYDYAPIDQFFWSDFWNNVYCYELGAMINYTSPNKNHNLGFQISNSPFSTNNLSSLYSYNMIWYGNMDWFKTIYSVNMVEYQKGHFINYIVLGNKFNVGEFSLELDLMNRASSEQSNFFDDYSIIGNGIYNINKNLRVFAKVGYDQNKAQNPQEIFVYDRYVVPGTEYLFYGIGMEYFPIKDKNDVRIHAFWASNNADVKYNTFNIGVRWQMKVLER</sequence>
<dbReference type="Pfam" id="PF07396">
    <property type="entry name" value="Porin_O_P"/>
    <property type="match status" value="1"/>
</dbReference>
<dbReference type="InterPro" id="IPR010870">
    <property type="entry name" value="Porin_O/P"/>
</dbReference>